<organism evidence="2 3">
    <name type="scientific">Lentzea fradiae</name>
    <dbReference type="NCBI Taxonomy" id="200378"/>
    <lineage>
        <taxon>Bacteria</taxon>
        <taxon>Bacillati</taxon>
        <taxon>Actinomycetota</taxon>
        <taxon>Actinomycetes</taxon>
        <taxon>Pseudonocardiales</taxon>
        <taxon>Pseudonocardiaceae</taxon>
        <taxon>Lentzea</taxon>
    </lineage>
</organism>
<protein>
    <recommendedName>
        <fullName evidence="4">Extracellular repeat, HAF family</fullName>
    </recommendedName>
</protein>
<dbReference type="STRING" id="200378.SAMN05216553_107284"/>
<gene>
    <name evidence="2" type="ORF">SAMN05216553_107284</name>
</gene>
<sequence length="338" mass="34391">MKKTLSLLPVALVAAVLITPPAHAVTVEDLGTLPGDLRSAALDVNDSGTIAGVSYGSGTTQHAVRWDRFDGIKKLADLGFDTWAGAINRDSVVVGYAVTAANRTQAVKWLPSGALVQLTVQGSTGSVAYDVNDSGFVTGTAVIDGVSQAVLWDSIGDATVLGPGSGSRVTGANWVVGTDGGDVVRWNASGVRTVLGSGVLLGSNQLADAVGTVGTGGVRWSRDGSRTDLGTNARPFDLSDNGWTVGEVSSQAYRWDSFSGTGAPLAPAPSSAAEVNNSGVVAGTVGTSAATWDMTGTQKLLPALSGATRHRVTGLSEAGQVIGVANLPDGTYRAIVWR</sequence>
<evidence type="ECO:0000256" key="1">
    <source>
        <dbReference type="SAM" id="SignalP"/>
    </source>
</evidence>
<proteinExistence type="predicted"/>
<keyword evidence="3" id="KW-1185">Reference proteome</keyword>
<dbReference type="OrthoDB" id="4310309at2"/>
<dbReference type="RefSeq" id="WP_090051013.1">
    <property type="nucleotide sequence ID" value="NZ_FNCC01000007.1"/>
</dbReference>
<accession>A0A1G7TKR3</accession>
<dbReference type="EMBL" id="FNCC01000007">
    <property type="protein sequence ID" value="SDG35100.1"/>
    <property type="molecule type" value="Genomic_DNA"/>
</dbReference>
<name>A0A1G7TKR3_9PSEU</name>
<evidence type="ECO:0008006" key="4">
    <source>
        <dbReference type="Google" id="ProtNLM"/>
    </source>
</evidence>
<dbReference type="AlphaFoldDB" id="A0A1G7TKR3"/>
<evidence type="ECO:0000313" key="3">
    <source>
        <dbReference type="Proteomes" id="UP000199623"/>
    </source>
</evidence>
<reference evidence="3" key="1">
    <citation type="submission" date="2016-10" db="EMBL/GenBank/DDBJ databases">
        <authorList>
            <person name="Varghese N."/>
            <person name="Submissions S."/>
        </authorList>
    </citation>
    <scope>NUCLEOTIDE SEQUENCE [LARGE SCALE GENOMIC DNA]</scope>
    <source>
        <strain evidence="3">CGMCC 4.3506</strain>
    </source>
</reference>
<feature type="chain" id="PRO_5011678187" description="Extracellular repeat, HAF family" evidence="1">
    <location>
        <begin position="25"/>
        <end position="338"/>
    </location>
</feature>
<dbReference type="Proteomes" id="UP000199623">
    <property type="component" value="Unassembled WGS sequence"/>
</dbReference>
<evidence type="ECO:0000313" key="2">
    <source>
        <dbReference type="EMBL" id="SDG35100.1"/>
    </source>
</evidence>
<feature type="signal peptide" evidence="1">
    <location>
        <begin position="1"/>
        <end position="24"/>
    </location>
</feature>
<keyword evidence="1" id="KW-0732">Signal</keyword>